<organism evidence="13 14">
    <name type="scientific">Klenkia soli</name>
    <dbReference type="NCBI Taxonomy" id="1052260"/>
    <lineage>
        <taxon>Bacteria</taxon>
        <taxon>Bacillati</taxon>
        <taxon>Actinomycetota</taxon>
        <taxon>Actinomycetes</taxon>
        <taxon>Geodermatophilales</taxon>
        <taxon>Geodermatophilaceae</taxon>
        <taxon>Klenkia</taxon>
    </lineage>
</organism>
<keyword evidence="8 11" id="KW-0663">Pyridoxal phosphate</keyword>
<protein>
    <recommendedName>
        <fullName evidence="4">glycogen phosphorylase</fullName>
        <ecNumber evidence="4">2.4.1.1</ecNumber>
    </recommendedName>
</protein>
<dbReference type="GO" id="GO:0030170">
    <property type="term" value="F:pyridoxal phosphate binding"/>
    <property type="evidence" value="ECO:0007669"/>
    <property type="project" value="InterPro"/>
</dbReference>
<proteinExistence type="inferred from homology"/>
<evidence type="ECO:0000256" key="11">
    <source>
        <dbReference type="PIRSR" id="PIRSR000460-1"/>
    </source>
</evidence>
<comment type="catalytic activity">
    <reaction evidence="1">
        <text>[(1-&gt;4)-alpha-D-glucosyl](n) + phosphate = [(1-&gt;4)-alpha-D-glucosyl](n-1) + alpha-D-glucose 1-phosphate</text>
        <dbReference type="Rhea" id="RHEA:41732"/>
        <dbReference type="Rhea" id="RHEA-COMP:9584"/>
        <dbReference type="Rhea" id="RHEA-COMP:9586"/>
        <dbReference type="ChEBI" id="CHEBI:15444"/>
        <dbReference type="ChEBI" id="CHEBI:43474"/>
        <dbReference type="ChEBI" id="CHEBI:58601"/>
        <dbReference type="EC" id="2.4.1.1"/>
    </reaction>
</comment>
<dbReference type="PANTHER" id="PTHR42655">
    <property type="entry name" value="GLYCOGEN PHOSPHORYLASE"/>
    <property type="match status" value="1"/>
</dbReference>
<dbReference type="Pfam" id="PF11897">
    <property type="entry name" value="DUF3417"/>
    <property type="match status" value="1"/>
</dbReference>
<evidence type="ECO:0000256" key="6">
    <source>
        <dbReference type="ARBA" id="ARBA00022676"/>
    </source>
</evidence>
<dbReference type="EC" id="2.4.1.1" evidence="4"/>
<feature type="domain" description="DUF3417" evidence="12">
    <location>
        <begin position="21"/>
        <end position="128"/>
    </location>
</feature>
<dbReference type="GO" id="GO:0005975">
    <property type="term" value="P:carbohydrate metabolic process"/>
    <property type="evidence" value="ECO:0007669"/>
    <property type="project" value="InterPro"/>
</dbReference>
<keyword evidence="6" id="KW-0328">Glycosyltransferase</keyword>
<dbReference type="PIRSF" id="PIRSF000460">
    <property type="entry name" value="Pprylas_GlgP"/>
    <property type="match status" value="1"/>
</dbReference>
<evidence type="ECO:0000313" key="13">
    <source>
        <dbReference type="EMBL" id="SDO22243.1"/>
    </source>
</evidence>
<dbReference type="STRING" id="1052260.SAMN05660199_01560"/>
<dbReference type="InterPro" id="IPR024517">
    <property type="entry name" value="Glycogen_phosphorylase_DUF3417"/>
</dbReference>
<gene>
    <name evidence="13" type="ORF">SAMN05660199_01560</name>
</gene>
<evidence type="ECO:0000256" key="1">
    <source>
        <dbReference type="ARBA" id="ARBA00001275"/>
    </source>
</evidence>
<dbReference type="GO" id="GO:0008184">
    <property type="term" value="F:glycogen phosphorylase activity"/>
    <property type="evidence" value="ECO:0007669"/>
    <property type="project" value="InterPro"/>
</dbReference>
<evidence type="ECO:0000256" key="2">
    <source>
        <dbReference type="ARBA" id="ARBA00001933"/>
    </source>
</evidence>
<evidence type="ECO:0000256" key="8">
    <source>
        <dbReference type="ARBA" id="ARBA00022898"/>
    </source>
</evidence>
<name>A0A1H0HSX1_9ACTN</name>
<evidence type="ECO:0000256" key="4">
    <source>
        <dbReference type="ARBA" id="ARBA00012591"/>
    </source>
</evidence>
<evidence type="ECO:0000256" key="3">
    <source>
        <dbReference type="ARBA" id="ARBA00006047"/>
    </source>
</evidence>
<dbReference type="Pfam" id="PF00343">
    <property type="entry name" value="Phosphorylase"/>
    <property type="match status" value="1"/>
</dbReference>
<dbReference type="InterPro" id="IPR035090">
    <property type="entry name" value="Pyridoxal_P_attach_site"/>
</dbReference>
<keyword evidence="5" id="KW-0021">Allosteric enzyme</keyword>
<reference evidence="14" key="1">
    <citation type="submission" date="2016-10" db="EMBL/GenBank/DDBJ databases">
        <authorList>
            <person name="Varghese N."/>
            <person name="Submissions S."/>
        </authorList>
    </citation>
    <scope>NUCLEOTIDE SEQUENCE [LARGE SCALE GENOMIC DNA]</scope>
    <source>
        <strain evidence="14">DSM 45843</strain>
    </source>
</reference>
<comment type="similarity">
    <text evidence="3">Belongs to the glycogen phosphorylase family.</text>
</comment>
<evidence type="ECO:0000259" key="12">
    <source>
        <dbReference type="Pfam" id="PF11897"/>
    </source>
</evidence>
<dbReference type="PANTHER" id="PTHR42655:SF1">
    <property type="entry name" value="GLYCOGEN PHOSPHORYLASE"/>
    <property type="match status" value="1"/>
</dbReference>
<evidence type="ECO:0000256" key="5">
    <source>
        <dbReference type="ARBA" id="ARBA00022533"/>
    </source>
</evidence>
<dbReference type="AlphaFoldDB" id="A0A1H0HSX1"/>
<evidence type="ECO:0000256" key="7">
    <source>
        <dbReference type="ARBA" id="ARBA00022679"/>
    </source>
</evidence>
<dbReference type="InterPro" id="IPR052182">
    <property type="entry name" value="Glycogen/Maltodextrin_Phosph"/>
</dbReference>
<dbReference type="SUPFAM" id="SSF53756">
    <property type="entry name" value="UDP-Glycosyltransferase/glycogen phosphorylase"/>
    <property type="match status" value="1"/>
</dbReference>
<dbReference type="Proteomes" id="UP000199088">
    <property type="component" value="Unassembled WGS sequence"/>
</dbReference>
<keyword evidence="9" id="KW-0119">Carbohydrate metabolism</keyword>
<evidence type="ECO:0000313" key="14">
    <source>
        <dbReference type="Proteomes" id="UP000199088"/>
    </source>
</evidence>
<comment type="function">
    <text evidence="10">Phosphorylase is an important allosteric enzyme in carbohydrate metabolism. Enzymes from different sources differ in their regulatory mechanisms and in their natural substrates. However, all known phosphorylases share catalytic and structural properties.</text>
</comment>
<dbReference type="EMBL" id="FNIR01000004">
    <property type="protein sequence ID" value="SDO22243.1"/>
    <property type="molecule type" value="Genomic_DNA"/>
</dbReference>
<keyword evidence="14" id="KW-1185">Reference proteome</keyword>
<evidence type="ECO:0000256" key="10">
    <source>
        <dbReference type="ARBA" id="ARBA00025174"/>
    </source>
</evidence>
<sequence length="857" mass="93712">MGATRVGAVRALRRLTVRAALPEALLPLAPLVMNLRWSWHPETRDLFEAVDPDLWTSCGNDPVRVLGEVSAERLAALAKDRKFLRRLSDVTDDLQEYLEAPHWYQSLGAEAPASIAYFSAEFGITEVLPQYSGGLGILAGDHLKAASDLGVPLIGVGLLYRAGYFSQGLSADGWQLEHYPALDPHGLPVKLLRDADGAAVVITVPLPEGRTLHAHVWRAQVGRVSLLLLDSDIEENTPAERGVTDRLYGGGEDHRLRQEMLLGIGGVRAVRAYCSLTGTPQPEVFHANEGHAGFQGIERIRELTESHGLSFAEALQAVRGGTVFTTHTPVPAGIDRFPRALVERYFAGFGVGVHDLLPLGAEEDPTKFNMAHLGLRLGQRANGVSELHGHVSRDMFGYLWSGFDADDVPISSITNGVHAATWTARELVELGTQTSSQGDPVDVDGPVRFDQVDRIDSGELWSTRRLLRGRLVEEVRRRVRESALARGASEAEVGWTDSVFDPDVLTIGFARRVPSYKRLTLMLKDPVRLKALLLDPERPIQLVIAGKSHPADDGGKQLIQQMVKFADDPEIRHRIAFLPGYDIGMARYLYWGCDVWLNNPLRPLEACGTSGMKSALNGGLNLSIKDGWWDEWFDGQNGWAIPTADGVEDPDRRDDVEATAIYELLDRQVLPRFYETDRDGVPTRWVEMVKHTLTELGPKVLASRMVADYVEQLYVPAAGSARTLAEGGYTVAREQAAWRAHLVSNWGSVRVAHVEATGVGDTPQIGSTIDLRAEVELPGLVPGDVQVQAAYGRVDDTDGLHEVTAVGMAHEATEGSRHWFTATIPLERTGAFGYTVRVLPSSPALATPAELGVVTNA</sequence>
<dbReference type="NCBIfam" id="TIGR02094">
    <property type="entry name" value="more_P_ylases"/>
    <property type="match status" value="1"/>
</dbReference>
<dbReference type="Gene3D" id="3.40.50.2000">
    <property type="entry name" value="Glycogen Phosphorylase B"/>
    <property type="match status" value="2"/>
</dbReference>
<keyword evidence="7" id="KW-0808">Transferase</keyword>
<dbReference type="InterPro" id="IPR011834">
    <property type="entry name" value="Agluc_phsphrylas"/>
</dbReference>
<comment type="cofactor">
    <cofactor evidence="2">
        <name>pyridoxal 5'-phosphate</name>
        <dbReference type="ChEBI" id="CHEBI:597326"/>
    </cofactor>
</comment>
<accession>A0A1H0HSX1</accession>
<dbReference type="PROSITE" id="PS00102">
    <property type="entry name" value="PHOSPHORYLASE"/>
    <property type="match status" value="1"/>
</dbReference>
<feature type="modified residue" description="N6-(pyridoxal phosphate)lysine" evidence="11">
    <location>
        <position position="613"/>
    </location>
</feature>
<evidence type="ECO:0000256" key="9">
    <source>
        <dbReference type="ARBA" id="ARBA00023277"/>
    </source>
</evidence>
<dbReference type="InterPro" id="IPR000811">
    <property type="entry name" value="Glyco_trans_35"/>
</dbReference>